<feature type="region of interest" description="Disordered" evidence="1">
    <location>
        <begin position="228"/>
        <end position="266"/>
    </location>
</feature>
<feature type="compositionally biased region" description="Polar residues" evidence="1">
    <location>
        <begin position="228"/>
        <end position="239"/>
    </location>
</feature>
<feature type="compositionally biased region" description="Basic and acidic residues" evidence="1">
    <location>
        <begin position="59"/>
        <end position="69"/>
    </location>
</feature>
<evidence type="ECO:0000256" key="1">
    <source>
        <dbReference type="SAM" id="MobiDB-lite"/>
    </source>
</evidence>
<reference evidence="3 4" key="1">
    <citation type="submission" date="2023-11" db="EMBL/GenBank/DDBJ databases">
        <title>Halocaridina rubra genome assembly.</title>
        <authorList>
            <person name="Smith C."/>
        </authorList>
    </citation>
    <scope>NUCLEOTIDE SEQUENCE [LARGE SCALE GENOMIC DNA]</scope>
    <source>
        <strain evidence="3">EP-1</strain>
        <tissue evidence="3">Whole</tissue>
    </source>
</reference>
<evidence type="ECO:0000313" key="3">
    <source>
        <dbReference type="EMBL" id="KAK7085757.1"/>
    </source>
</evidence>
<gene>
    <name evidence="3" type="ORF">SK128_023704</name>
</gene>
<feature type="transmembrane region" description="Helical" evidence="2">
    <location>
        <begin position="98"/>
        <end position="122"/>
    </location>
</feature>
<feature type="compositionally biased region" description="Polar residues" evidence="1">
    <location>
        <begin position="74"/>
        <end position="89"/>
    </location>
</feature>
<dbReference type="EMBL" id="JAXCGZ010000607">
    <property type="protein sequence ID" value="KAK7085757.1"/>
    <property type="molecule type" value="Genomic_DNA"/>
</dbReference>
<accession>A0AAN8XLJ1</accession>
<keyword evidence="2" id="KW-1133">Transmembrane helix</keyword>
<feature type="region of interest" description="Disordered" evidence="1">
    <location>
        <begin position="315"/>
        <end position="389"/>
    </location>
</feature>
<feature type="region of interest" description="Disordered" evidence="1">
    <location>
        <begin position="130"/>
        <end position="162"/>
    </location>
</feature>
<keyword evidence="2" id="KW-0472">Membrane</keyword>
<sequence>MMSRESSLSQLIENVKDLHAGQKYRIVITARNEKGSSLPVHLVISSPTDEGAVYQPHDGPSEAEVRDGGKNGSGADNSEVPSSNTQSELTETNNFSKFMPILLGTGGGLLVVSLLLTLGLVLRIRKSSGRRRELSSTSLGPTPRVAMKSPILSPKHTSASPCTEREMQVESESDADPDVIPLQESYHNPGAGSTAALPATLLPPDQYRYVTPSVSKAHLILDRQQMNPHSTQLSTSPSVVISPAPKSDRGETEGGAIIGRGKRGRGEGAGGCVVADTGNTQVPSNCGILPGGQLDPSHQISSGVPASIYYTLPRGTRRGSSNVSTSQGPLTVDPHQHPFQGIEGSLPPAVTLHNPRATKRTSHSQISSPSGYEEDEQTTPLLNKRESSV</sequence>
<name>A0AAN8XLJ1_HALRR</name>
<feature type="region of interest" description="Disordered" evidence="1">
    <location>
        <begin position="48"/>
        <end position="89"/>
    </location>
</feature>
<feature type="compositionally biased region" description="Polar residues" evidence="1">
    <location>
        <begin position="318"/>
        <end position="329"/>
    </location>
</feature>
<comment type="caution">
    <text evidence="3">The sequence shown here is derived from an EMBL/GenBank/DDBJ whole genome shotgun (WGS) entry which is preliminary data.</text>
</comment>
<evidence type="ECO:0000256" key="2">
    <source>
        <dbReference type="SAM" id="Phobius"/>
    </source>
</evidence>
<proteinExistence type="predicted"/>
<dbReference type="AlphaFoldDB" id="A0AAN8XLJ1"/>
<evidence type="ECO:0000313" key="4">
    <source>
        <dbReference type="Proteomes" id="UP001381693"/>
    </source>
</evidence>
<organism evidence="3 4">
    <name type="scientific">Halocaridina rubra</name>
    <name type="common">Hawaiian red shrimp</name>
    <dbReference type="NCBI Taxonomy" id="373956"/>
    <lineage>
        <taxon>Eukaryota</taxon>
        <taxon>Metazoa</taxon>
        <taxon>Ecdysozoa</taxon>
        <taxon>Arthropoda</taxon>
        <taxon>Crustacea</taxon>
        <taxon>Multicrustacea</taxon>
        <taxon>Malacostraca</taxon>
        <taxon>Eumalacostraca</taxon>
        <taxon>Eucarida</taxon>
        <taxon>Decapoda</taxon>
        <taxon>Pleocyemata</taxon>
        <taxon>Caridea</taxon>
        <taxon>Atyoidea</taxon>
        <taxon>Atyidae</taxon>
        <taxon>Halocaridina</taxon>
    </lineage>
</organism>
<keyword evidence="4" id="KW-1185">Reference proteome</keyword>
<protein>
    <submittedName>
        <fullName evidence="3">Uncharacterized protein</fullName>
    </submittedName>
</protein>
<dbReference type="Proteomes" id="UP001381693">
    <property type="component" value="Unassembled WGS sequence"/>
</dbReference>
<keyword evidence="2" id="KW-0812">Transmembrane</keyword>